<proteinExistence type="predicted"/>
<dbReference type="Proteomes" id="UP001239111">
    <property type="component" value="Chromosome 2"/>
</dbReference>
<evidence type="ECO:0000313" key="1">
    <source>
        <dbReference type="EMBL" id="KAJ8677577.1"/>
    </source>
</evidence>
<keyword evidence="2" id="KW-1185">Reference proteome</keyword>
<reference evidence="1" key="1">
    <citation type="submission" date="2023-04" db="EMBL/GenBank/DDBJ databases">
        <title>A chromosome-level genome assembly of the parasitoid wasp Eretmocerus hayati.</title>
        <authorList>
            <person name="Zhong Y."/>
            <person name="Liu S."/>
            <person name="Liu Y."/>
        </authorList>
    </citation>
    <scope>NUCLEOTIDE SEQUENCE</scope>
    <source>
        <strain evidence="1">ZJU_SS_LIU_2023</strain>
    </source>
</reference>
<name>A0ACC2P567_9HYME</name>
<protein>
    <submittedName>
        <fullName evidence="1">Uncharacterized protein</fullName>
    </submittedName>
</protein>
<gene>
    <name evidence="1" type="ORF">QAD02_013364</name>
</gene>
<accession>A0ACC2P567</accession>
<organism evidence="1 2">
    <name type="scientific">Eretmocerus hayati</name>
    <dbReference type="NCBI Taxonomy" id="131215"/>
    <lineage>
        <taxon>Eukaryota</taxon>
        <taxon>Metazoa</taxon>
        <taxon>Ecdysozoa</taxon>
        <taxon>Arthropoda</taxon>
        <taxon>Hexapoda</taxon>
        <taxon>Insecta</taxon>
        <taxon>Pterygota</taxon>
        <taxon>Neoptera</taxon>
        <taxon>Endopterygota</taxon>
        <taxon>Hymenoptera</taxon>
        <taxon>Apocrita</taxon>
        <taxon>Proctotrupomorpha</taxon>
        <taxon>Chalcidoidea</taxon>
        <taxon>Aphelinidae</taxon>
        <taxon>Aphelininae</taxon>
        <taxon>Eretmocerus</taxon>
    </lineage>
</organism>
<comment type="caution">
    <text evidence="1">The sequence shown here is derived from an EMBL/GenBank/DDBJ whole genome shotgun (WGS) entry which is preliminary data.</text>
</comment>
<dbReference type="EMBL" id="CM056742">
    <property type="protein sequence ID" value="KAJ8677577.1"/>
    <property type="molecule type" value="Genomic_DNA"/>
</dbReference>
<sequence length="370" mass="42191">MELRESAKIPKSSPYVFARRDYDENRHLLLEASRALSGYATACNVEEPDLLTGTNLRKHLATLLSRRNISQDDLKAVAHFMGHDLEIHKQYYRQPVAASELQQLVLILKGAKQTNEVHQVCQGTSLESEQSPQAHSEYAPESSAADEPLAVQPQGKEITNFFEWRRNRKSIRTKEVHQVSQDTSLESEQSLQSHSEYVPESSAADGSKKRARSESNDWENPAKDHDAESTKTKNSVQDASAHVQFQPALLKRIKQEPEEFKGSSQERKVKTAKRKAMQLSSDEDDDFCPPPHKMRAKPSIWSDEDEDSDQKKRIRSLRRAVRAYIDENGIPNNRVTGDFMTGMKTAYPVLRTITSANMRMHIHHNYLKKK</sequence>
<evidence type="ECO:0000313" key="2">
    <source>
        <dbReference type="Proteomes" id="UP001239111"/>
    </source>
</evidence>